<evidence type="ECO:0000256" key="1">
    <source>
        <dbReference type="PROSITE-ProRule" id="PRU00023"/>
    </source>
</evidence>
<sequence>MDSAGMDHAPAHEANPSPTAGGRRTSGRPKMNSYTDLLKPGESWEDLPDAAQRRKIQNRLAQRAYRRNLRDRTKEVEQLKNQVKELQQAMTTSNGSATELDENMIRTSSQESESPARSEEVVAEPEWHGTYLDGWTVTPEHDMLRQCLNWPTDLDQELHDCYGKNSDTSIHGSAPVSSVSPNLSTSASSGSGQHSVSWPASEAHDDFQPLDMDDSIFYTNPPSPGTIADAQRMVFPHLDPEPCVDEPLIHLAISRGTVNSLRLLLNTYPLLINVRDKAGYTPLQRAIISGKTDMMSLLLERGADPA</sequence>
<accession>A0AAJ0CY22</accession>
<feature type="coiled-coil region" evidence="2">
    <location>
        <begin position="62"/>
        <end position="96"/>
    </location>
</feature>
<evidence type="ECO:0000256" key="2">
    <source>
        <dbReference type="SAM" id="Coils"/>
    </source>
</evidence>
<proteinExistence type="predicted"/>
<keyword evidence="5" id="KW-1185">Reference proteome</keyword>
<feature type="region of interest" description="Disordered" evidence="3">
    <location>
        <begin position="1"/>
        <end position="44"/>
    </location>
</feature>
<keyword evidence="2" id="KW-0175">Coiled coil</keyword>
<keyword evidence="1" id="KW-0040">ANK repeat</keyword>
<dbReference type="Gene3D" id="1.20.5.170">
    <property type="match status" value="1"/>
</dbReference>
<dbReference type="PROSITE" id="PS50297">
    <property type="entry name" value="ANK_REP_REGION"/>
    <property type="match status" value="1"/>
</dbReference>
<dbReference type="AlphaFoldDB" id="A0AAJ0CY22"/>
<reference evidence="4" key="1">
    <citation type="submission" date="2023-06" db="EMBL/GenBank/DDBJ databases">
        <title>Conoideocrella luteorostrata (Hypocreales: Clavicipitaceae), a potential biocontrol fungus for elongate hemlock scale in United States Christmas tree production areas.</title>
        <authorList>
            <person name="Barrett H."/>
            <person name="Lovett B."/>
            <person name="Macias A.M."/>
            <person name="Stajich J.E."/>
            <person name="Kasson M.T."/>
        </authorList>
    </citation>
    <scope>NUCLEOTIDE SEQUENCE</scope>
    <source>
        <strain evidence="4">ARSEF 14590</strain>
    </source>
</reference>
<feature type="compositionally biased region" description="Low complexity" evidence="3">
    <location>
        <begin position="180"/>
        <end position="197"/>
    </location>
</feature>
<dbReference type="Gene3D" id="1.25.40.20">
    <property type="entry name" value="Ankyrin repeat-containing domain"/>
    <property type="match status" value="1"/>
</dbReference>
<dbReference type="SUPFAM" id="SSF57959">
    <property type="entry name" value="Leucine zipper domain"/>
    <property type="match status" value="1"/>
</dbReference>
<gene>
    <name evidence="4" type="ORF">QQS21_002499</name>
</gene>
<dbReference type="InterPro" id="IPR002110">
    <property type="entry name" value="Ankyrin_rpt"/>
</dbReference>
<feature type="repeat" description="ANK" evidence="1">
    <location>
        <begin position="278"/>
        <end position="306"/>
    </location>
</feature>
<dbReference type="EMBL" id="JASWJB010000030">
    <property type="protein sequence ID" value="KAK2608923.1"/>
    <property type="molecule type" value="Genomic_DNA"/>
</dbReference>
<dbReference type="InterPro" id="IPR036770">
    <property type="entry name" value="Ankyrin_rpt-contain_sf"/>
</dbReference>
<name>A0AAJ0CY22_9HYPO</name>
<feature type="region of interest" description="Disordered" evidence="3">
    <location>
        <begin position="172"/>
        <end position="205"/>
    </location>
</feature>
<dbReference type="PROSITE" id="PS50088">
    <property type="entry name" value="ANK_REPEAT"/>
    <property type="match status" value="1"/>
</dbReference>
<evidence type="ECO:0000256" key="3">
    <source>
        <dbReference type="SAM" id="MobiDB-lite"/>
    </source>
</evidence>
<organism evidence="4 5">
    <name type="scientific">Conoideocrella luteorostrata</name>
    <dbReference type="NCBI Taxonomy" id="1105319"/>
    <lineage>
        <taxon>Eukaryota</taxon>
        <taxon>Fungi</taxon>
        <taxon>Dikarya</taxon>
        <taxon>Ascomycota</taxon>
        <taxon>Pezizomycotina</taxon>
        <taxon>Sordariomycetes</taxon>
        <taxon>Hypocreomycetidae</taxon>
        <taxon>Hypocreales</taxon>
        <taxon>Clavicipitaceae</taxon>
        <taxon>Conoideocrella</taxon>
    </lineage>
</organism>
<evidence type="ECO:0000313" key="5">
    <source>
        <dbReference type="Proteomes" id="UP001251528"/>
    </source>
</evidence>
<dbReference type="InterPro" id="IPR046347">
    <property type="entry name" value="bZIP_sf"/>
</dbReference>
<protein>
    <recommendedName>
        <fullName evidence="6">BZIP domain-containing protein</fullName>
    </recommendedName>
</protein>
<comment type="caution">
    <text evidence="4">The sequence shown here is derived from an EMBL/GenBank/DDBJ whole genome shotgun (WGS) entry which is preliminary data.</text>
</comment>
<dbReference type="Pfam" id="PF12796">
    <property type="entry name" value="Ank_2"/>
    <property type="match status" value="1"/>
</dbReference>
<dbReference type="Proteomes" id="UP001251528">
    <property type="component" value="Unassembled WGS sequence"/>
</dbReference>
<dbReference type="SUPFAM" id="SSF48403">
    <property type="entry name" value="Ankyrin repeat"/>
    <property type="match status" value="1"/>
</dbReference>
<dbReference type="CDD" id="cd14688">
    <property type="entry name" value="bZIP_YAP"/>
    <property type="match status" value="1"/>
</dbReference>
<evidence type="ECO:0008006" key="6">
    <source>
        <dbReference type="Google" id="ProtNLM"/>
    </source>
</evidence>
<dbReference type="GO" id="GO:0003700">
    <property type="term" value="F:DNA-binding transcription factor activity"/>
    <property type="evidence" value="ECO:0007669"/>
    <property type="project" value="InterPro"/>
</dbReference>
<evidence type="ECO:0000313" key="4">
    <source>
        <dbReference type="EMBL" id="KAK2608923.1"/>
    </source>
</evidence>